<organism evidence="1 2">
    <name type="scientific">Blepharisma stoltei</name>
    <dbReference type="NCBI Taxonomy" id="1481888"/>
    <lineage>
        <taxon>Eukaryota</taxon>
        <taxon>Sar</taxon>
        <taxon>Alveolata</taxon>
        <taxon>Ciliophora</taxon>
        <taxon>Postciliodesmatophora</taxon>
        <taxon>Heterotrichea</taxon>
        <taxon>Heterotrichida</taxon>
        <taxon>Blepharismidae</taxon>
        <taxon>Blepharisma</taxon>
    </lineage>
</organism>
<sequence>MKSGQGMVHSKDARRNLKKTTTLFCDMNAVTWKMAEYTKLNPKDVNGARELFRLRAGFNCTNLCQFIRHQTKNTICEHCDWQIQDEKHLIEDCPRFNNERTKLLMNLKTYIDSDEDLNLMDVVLDSWRYEEKKNKLDLTRSQVDEVDAHAKEFIKIITKSKKLRRLGRDKT</sequence>
<proteinExistence type="predicted"/>
<evidence type="ECO:0000313" key="2">
    <source>
        <dbReference type="Proteomes" id="UP001162131"/>
    </source>
</evidence>
<evidence type="ECO:0008006" key="3">
    <source>
        <dbReference type="Google" id="ProtNLM"/>
    </source>
</evidence>
<reference evidence="1" key="1">
    <citation type="submission" date="2021-09" db="EMBL/GenBank/DDBJ databases">
        <authorList>
            <consortium name="AG Swart"/>
            <person name="Singh M."/>
            <person name="Singh A."/>
            <person name="Seah K."/>
            <person name="Emmerich C."/>
        </authorList>
    </citation>
    <scope>NUCLEOTIDE SEQUENCE</scope>
    <source>
        <strain evidence="1">ATCC30299</strain>
    </source>
</reference>
<dbReference type="Proteomes" id="UP001162131">
    <property type="component" value="Unassembled WGS sequence"/>
</dbReference>
<accession>A0AAU9JFR0</accession>
<protein>
    <recommendedName>
        <fullName evidence="3">Reverse transcriptase zinc-binding domain-containing protein</fullName>
    </recommendedName>
</protein>
<evidence type="ECO:0000313" key="1">
    <source>
        <dbReference type="EMBL" id="CAG9324486.1"/>
    </source>
</evidence>
<gene>
    <name evidence="1" type="ORF">BSTOLATCC_MIC36669</name>
</gene>
<dbReference type="EMBL" id="CAJZBQ010000036">
    <property type="protein sequence ID" value="CAG9324486.1"/>
    <property type="molecule type" value="Genomic_DNA"/>
</dbReference>
<dbReference type="AlphaFoldDB" id="A0AAU9JFR0"/>
<keyword evidence="2" id="KW-1185">Reference proteome</keyword>
<comment type="caution">
    <text evidence="1">The sequence shown here is derived from an EMBL/GenBank/DDBJ whole genome shotgun (WGS) entry which is preliminary data.</text>
</comment>
<name>A0AAU9JFR0_9CILI</name>